<sequence>MLWLAAETYLLCLVSFIAGAAVTALVLRRNKPAVEEVVTETPVEEPVLVKATKKSMRYHTPDSPYYARIKDDLTFPSTAAAEEAGFTAWNTRKTPATT</sequence>
<keyword evidence="1" id="KW-1133">Transmembrane helix</keyword>
<name>A0ABW3MKJ1_9PSEU</name>
<organism evidence="2 3">
    <name type="scientific">Kibdelosporangium lantanae</name>
    <dbReference type="NCBI Taxonomy" id="1497396"/>
    <lineage>
        <taxon>Bacteria</taxon>
        <taxon>Bacillati</taxon>
        <taxon>Actinomycetota</taxon>
        <taxon>Actinomycetes</taxon>
        <taxon>Pseudonocardiales</taxon>
        <taxon>Pseudonocardiaceae</taxon>
        <taxon>Kibdelosporangium</taxon>
    </lineage>
</organism>
<keyword evidence="1" id="KW-0812">Transmembrane</keyword>
<accession>A0ABW3MKJ1</accession>
<gene>
    <name evidence="2" type="ORF">ACFQ1S_36400</name>
</gene>
<comment type="caution">
    <text evidence="2">The sequence shown here is derived from an EMBL/GenBank/DDBJ whole genome shotgun (WGS) entry which is preliminary data.</text>
</comment>
<evidence type="ECO:0000313" key="2">
    <source>
        <dbReference type="EMBL" id="MFD1050623.1"/>
    </source>
</evidence>
<dbReference type="EMBL" id="JBHTIS010002974">
    <property type="protein sequence ID" value="MFD1050623.1"/>
    <property type="molecule type" value="Genomic_DNA"/>
</dbReference>
<evidence type="ECO:0000313" key="3">
    <source>
        <dbReference type="Proteomes" id="UP001597045"/>
    </source>
</evidence>
<keyword evidence="1" id="KW-0472">Membrane</keyword>
<feature type="transmembrane region" description="Helical" evidence="1">
    <location>
        <begin position="6"/>
        <end position="27"/>
    </location>
</feature>
<keyword evidence="3" id="KW-1185">Reference proteome</keyword>
<reference evidence="3" key="1">
    <citation type="journal article" date="2019" name="Int. J. Syst. Evol. Microbiol.">
        <title>The Global Catalogue of Microorganisms (GCM) 10K type strain sequencing project: providing services to taxonomists for standard genome sequencing and annotation.</title>
        <authorList>
            <consortium name="The Broad Institute Genomics Platform"/>
            <consortium name="The Broad Institute Genome Sequencing Center for Infectious Disease"/>
            <person name="Wu L."/>
            <person name="Ma J."/>
        </authorList>
    </citation>
    <scope>NUCLEOTIDE SEQUENCE [LARGE SCALE GENOMIC DNA]</scope>
    <source>
        <strain evidence="3">JCM 31486</strain>
    </source>
</reference>
<evidence type="ECO:0008006" key="4">
    <source>
        <dbReference type="Google" id="ProtNLM"/>
    </source>
</evidence>
<dbReference type="Proteomes" id="UP001597045">
    <property type="component" value="Unassembled WGS sequence"/>
</dbReference>
<evidence type="ECO:0000256" key="1">
    <source>
        <dbReference type="SAM" id="Phobius"/>
    </source>
</evidence>
<proteinExistence type="predicted"/>
<protein>
    <recommendedName>
        <fullName evidence="4">Secreted protein</fullName>
    </recommendedName>
</protein>